<dbReference type="InterPro" id="IPR017972">
    <property type="entry name" value="Cyt_P450_CS"/>
</dbReference>
<keyword evidence="10" id="KW-1185">Reference proteome</keyword>
<evidence type="ECO:0000313" key="10">
    <source>
        <dbReference type="Proteomes" id="UP000515153"/>
    </source>
</evidence>
<accession>A0A6P8B3W3</accession>
<evidence type="ECO:0000256" key="5">
    <source>
        <dbReference type="ARBA" id="ARBA00023002"/>
    </source>
</evidence>
<evidence type="ECO:0000256" key="9">
    <source>
        <dbReference type="RuleBase" id="RU000461"/>
    </source>
</evidence>
<name>A0A6P8B3W3_PYRGI</name>
<comment type="cofactor">
    <cofactor evidence="1 8">
        <name>heme</name>
        <dbReference type="ChEBI" id="CHEBI:30413"/>
    </cofactor>
</comment>
<dbReference type="Pfam" id="PF00067">
    <property type="entry name" value="p450"/>
    <property type="match status" value="1"/>
</dbReference>
<proteinExistence type="inferred from homology"/>
<reference evidence="11" key="3">
    <citation type="submission" date="2025-08" db="UniProtKB">
        <authorList>
            <consortium name="RefSeq"/>
        </authorList>
    </citation>
    <scope>IDENTIFICATION</scope>
    <source>
        <strain evidence="11">NI907</strain>
    </source>
</reference>
<reference evidence="11" key="2">
    <citation type="submission" date="2019-10" db="EMBL/GenBank/DDBJ databases">
        <authorList>
            <consortium name="NCBI Genome Project"/>
        </authorList>
    </citation>
    <scope>NUCLEOTIDE SEQUENCE</scope>
    <source>
        <strain evidence="11">NI907</strain>
    </source>
</reference>
<reference evidence="10 11" key="1">
    <citation type="journal article" date="2019" name="Mol. Biol. Evol.">
        <title>Blast fungal genomes show frequent chromosomal changes, gene gains and losses, and effector gene turnover.</title>
        <authorList>
            <person name="Gomez Luciano L.B."/>
            <person name="Jason Tsai I."/>
            <person name="Chuma I."/>
            <person name="Tosa Y."/>
            <person name="Chen Y.H."/>
            <person name="Li J.Y."/>
            <person name="Li M.Y."/>
            <person name="Jade Lu M.Y."/>
            <person name="Nakayashiki H."/>
            <person name="Li W.H."/>
        </authorList>
    </citation>
    <scope>NUCLEOTIDE SEQUENCE [LARGE SCALE GENOMIC DNA]</scope>
    <source>
        <strain evidence="10 11">NI907</strain>
    </source>
</reference>
<dbReference type="SUPFAM" id="SSF48264">
    <property type="entry name" value="Cytochrome P450"/>
    <property type="match status" value="1"/>
</dbReference>
<evidence type="ECO:0000256" key="1">
    <source>
        <dbReference type="ARBA" id="ARBA00001971"/>
    </source>
</evidence>
<dbReference type="PANTHER" id="PTHR24305">
    <property type="entry name" value="CYTOCHROME P450"/>
    <property type="match status" value="1"/>
</dbReference>
<dbReference type="PRINTS" id="PR00463">
    <property type="entry name" value="EP450I"/>
</dbReference>
<dbReference type="GO" id="GO:0020037">
    <property type="term" value="F:heme binding"/>
    <property type="evidence" value="ECO:0007669"/>
    <property type="project" value="InterPro"/>
</dbReference>
<dbReference type="RefSeq" id="XP_030981820.1">
    <property type="nucleotide sequence ID" value="XM_031125173.1"/>
</dbReference>
<keyword evidence="6 8" id="KW-0408">Iron</keyword>
<evidence type="ECO:0000313" key="11">
    <source>
        <dbReference type="RefSeq" id="XP_030981820.1"/>
    </source>
</evidence>
<dbReference type="GeneID" id="41960082"/>
<dbReference type="InterPro" id="IPR036396">
    <property type="entry name" value="Cyt_P450_sf"/>
</dbReference>
<evidence type="ECO:0000256" key="8">
    <source>
        <dbReference type="PIRSR" id="PIRSR602401-1"/>
    </source>
</evidence>
<keyword evidence="3 8" id="KW-0349">Heme</keyword>
<dbReference type="Gene3D" id="1.10.630.10">
    <property type="entry name" value="Cytochrome P450"/>
    <property type="match status" value="1"/>
</dbReference>
<sequence>MLPRAAAVLTIYWMLIYIYRITLHPLAKIPGPKLAGMTFWYELYYDLYPHRCRYLFKIRELHERYGPIVRINPIHVHINDPDYIDEIYTAGNKRRRNRDPWFLHISKAGMMTWSLLHTEDHDLHRIRRAALAPFFSRRAIVALQGLIIDKIERLCCRFSELHQSGEVVDITYAMAALTMDVISAYSLGIDTDCLGKPDWSPNWLDAFRQAGYIRPLARQFKWIINPILMAISPDFIQRFDPATAELSRTITYPLEKIQASERERQAAGGEAAKLSTNTRTVLQNLLESDLPPEEKLPERLSCEVAGLLGAGTEGTARTLAITLFYIYDNPKLLKKLREELRTVMPKPDSHTSIEALENLPYFNAAMTEGLRMSHGASSRMPRIATDEDLVYQKWVIPRGYPVMQSMYLHHTNPKIFPAPLEFKPERWLEDPILKAKYFLAWGRGARNCVGMNLAHAEVYHAVAILISRFEITSYDTDRKRDVEVSRDGFIGMPAADSPGIR</sequence>
<dbReference type="InterPro" id="IPR002401">
    <property type="entry name" value="Cyt_P450_E_grp-I"/>
</dbReference>
<keyword evidence="4 8" id="KW-0479">Metal-binding</keyword>
<evidence type="ECO:0000256" key="2">
    <source>
        <dbReference type="ARBA" id="ARBA00010617"/>
    </source>
</evidence>
<protein>
    <submittedName>
        <fullName evidence="11">Uncharacterized protein</fullName>
    </submittedName>
</protein>
<gene>
    <name evidence="11" type="ORF">PgNI_05135</name>
</gene>
<dbReference type="GO" id="GO:0005506">
    <property type="term" value="F:iron ion binding"/>
    <property type="evidence" value="ECO:0007669"/>
    <property type="project" value="InterPro"/>
</dbReference>
<dbReference type="PANTHER" id="PTHR24305:SF157">
    <property type="entry name" value="N-ACETYLTRYPTOPHAN 6-HYDROXYLASE IVOC-RELATED"/>
    <property type="match status" value="1"/>
</dbReference>
<dbReference type="Proteomes" id="UP000515153">
    <property type="component" value="Chromosome I"/>
</dbReference>
<dbReference type="GO" id="GO:0016705">
    <property type="term" value="F:oxidoreductase activity, acting on paired donors, with incorporation or reduction of molecular oxygen"/>
    <property type="evidence" value="ECO:0007669"/>
    <property type="project" value="InterPro"/>
</dbReference>
<dbReference type="KEGG" id="pgri:PgNI_05135"/>
<feature type="binding site" description="axial binding residue" evidence="8">
    <location>
        <position position="448"/>
    </location>
    <ligand>
        <name>heme</name>
        <dbReference type="ChEBI" id="CHEBI:30413"/>
    </ligand>
    <ligandPart>
        <name>Fe</name>
        <dbReference type="ChEBI" id="CHEBI:18248"/>
    </ligandPart>
</feature>
<keyword evidence="7 9" id="KW-0503">Monooxygenase</keyword>
<organism evidence="10 11">
    <name type="scientific">Pyricularia grisea</name>
    <name type="common">Crabgrass-specific blast fungus</name>
    <name type="synonym">Magnaporthe grisea</name>
    <dbReference type="NCBI Taxonomy" id="148305"/>
    <lineage>
        <taxon>Eukaryota</taxon>
        <taxon>Fungi</taxon>
        <taxon>Dikarya</taxon>
        <taxon>Ascomycota</taxon>
        <taxon>Pezizomycotina</taxon>
        <taxon>Sordariomycetes</taxon>
        <taxon>Sordariomycetidae</taxon>
        <taxon>Magnaporthales</taxon>
        <taxon>Pyriculariaceae</taxon>
        <taxon>Pyricularia</taxon>
    </lineage>
</organism>
<evidence type="ECO:0000256" key="4">
    <source>
        <dbReference type="ARBA" id="ARBA00022723"/>
    </source>
</evidence>
<comment type="similarity">
    <text evidence="2 9">Belongs to the cytochrome P450 family.</text>
</comment>
<evidence type="ECO:0000256" key="3">
    <source>
        <dbReference type="ARBA" id="ARBA00022617"/>
    </source>
</evidence>
<dbReference type="AlphaFoldDB" id="A0A6P8B3W3"/>
<dbReference type="PROSITE" id="PS00086">
    <property type="entry name" value="CYTOCHROME_P450"/>
    <property type="match status" value="1"/>
</dbReference>
<evidence type="ECO:0000256" key="6">
    <source>
        <dbReference type="ARBA" id="ARBA00023004"/>
    </source>
</evidence>
<dbReference type="InterPro" id="IPR050121">
    <property type="entry name" value="Cytochrome_P450_monoxygenase"/>
</dbReference>
<feature type="non-terminal residue" evidence="11">
    <location>
        <position position="501"/>
    </location>
</feature>
<dbReference type="GO" id="GO:0004497">
    <property type="term" value="F:monooxygenase activity"/>
    <property type="evidence" value="ECO:0007669"/>
    <property type="project" value="UniProtKB-KW"/>
</dbReference>
<dbReference type="CDD" id="cd11062">
    <property type="entry name" value="CYP58-like"/>
    <property type="match status" value="1"/>
</dbReference>
<evidence type="ECO:0000256" key="7">
    <source>
        <dbReference type="ARBA" id="ARBA00023033"/>
    </source>
</evidence>
<keyword evidence="5 9" id="KW-0560">Oxidoreductase</keyword>
<dbReference type="InterPro" id="IPR001128">
    <property type="entry name" value="Cyt_P450"/>
</dbReference>